<dbReference type="PANTHER" id="PTHR37469">
    <property type="entry name" value="CELLOBIONIC ACID PHOSPHORYLASE-RELATED"/>
    <property type="match status" value="1"/>
</dbReference>
<dbReference type="InterPro" id="IPR033432">
    <property type="entry name" value="GH94_catalytic"/>
</dbReference>
<dbReference type="InterPro" id="IPR012341">
    <property type="entry name" value="6hp_glycosidase-like_sf"/>
</dbReference>
<dbReference type="PANTHER" id="PTHR37469:SF2">
    <property type="entry name" value="CELLOBIONIC ACID PHOSPHORYLASE"/>
    <property type="match status" value="1"/>
</dbReference>
<keyword evidence="1" id="KW-0328">Glycosyltransferase</keyword>
<comment type="caution">
    <text evidence="4">The sequence shown here is derived from an EMBL/GenBank/DDBJ whole genome shotgun (WGS) entry which is preliminary data.</text>
</comment>
<dbReference type="Pfam" id="PF17167">
    <property type="entry name" value="Glyco_hydro_94"/>
    <property type="match status" value="1"/>
</dbReference>
<dbReference type="AlphaFoldDB" id="A0A362XGR7"/>
<dbReference type="SUPFAM" id="SSF48208">
    <property type="entry name" value="Six-hairpin glycosidases"/>
    <property type="match status" value="1"/>
</dbReference>
<dbReference type="InterPro" id="IPR052047">
    <property type="entry name" value="GH94_Enzymes"/>
</dbReference>
<dbReference type="GO" id="GO:0016757">
    <property type="term" value="F:glycosyltransferase activity"/>
    <property type="evidence" value="ECO:0007669"/>
    <property type="project" value="UniProtKB-KW"/>
</dbReference>
<name>A0A362XGR7_9FLAO</name>
<dbReference type="RefSeq" id="WP_105472511.1">
    <property type="nucleotide sequence ID" value="NZ_PVEO01000001.1"/>
</dbReference>
<dbReference type="GO" id="GO:0016787">
    <property type="term" value="F:hydrolase activity"/>
    <property type="evidence" value="ECO:0007669"/>
    <property type="project" value="UniProtKB-KW"/>
</dbReference>
<keyword evidence="4" id="KW-0378">Hydrolase</keyword>
<organism evidence="4 5">
    <name type="scientific">Jejuia pallidilutea</name>
    <dbReference type="NCBI Taxonomy" id="504487"/>
    <lineage>
        <taxon>Bacteria</taxon>
        <taxon>Pseudomonadati</taxon>
        <taxon>Bacteroidota</taxon>
        <taxon>Flavobacteriia</taxon>
        <taxon>Flavobacteriales</taxon>
        <taxon>Flavobacteriaceae</taxon>
        <taxon>Jejuia</taxon>
    </lineage>
</organism>
<evidence type="ECO:0000259" key="3">
    <source>
        <dbReference type="Pfam" id="PF17167"/>
    </source>
</evidence>
<evidence type="ECO:0000256" key="1">
    <source>
        <dbReference type="ARBA" id="ARBA00022676"/>
    </source>
</evidence>
<evidence type="ECO:0000256" key="2">
    <source>
        <dbReference type="ARBA" id="ARBA00022679"/>
    </source>
</evidence>
<dbReference type="InterPro" id="IPR008928">
    <property type="entry name" value="6-hairpin_glycosidase_sf"/>
</dbReference>
<evidence type="ECO:0000313" key="5">
    <source>
        <dbReference type="Proteomes" id="UP000251545"/>
    </source>
</evidence>
<reference evidence="4 5" key="1">
    <citation type="submission" date="2018-02" db="EMBL/GenBank/DDBJ databases">
        <title>Genomic Encyclopedia of Archaeal and Bacterial Type Strains, Phase II (KMG-II): from individual species to whole genera.</title>
        <authorList>
            <person name="Goeker M."/>
        </authorList>
    </citation>
    <scope>NUCLEOTIDE SEQUENCE [LARGE SCALE GENOMIC DNA]</scope>
    <source>
        <strain evidence="4 5">DSM 21165</strain>
    </source>
</reference>
<proteinExistence type="predicted"/>
<accession>A0A362XGR7</accession>
<sequence>MKKSICTLLISLIIWNLNSQISNNDSHFGTWKYDSQELPYFMLNFHKEQNPWYPFSHFQGTGSNIILTNQWGDVNVYSTEYGVTNISPAKFFTRGGFYPMIQVDGELISLIISELDAEKSVKYGVGYTEFSGELHRENIKLKITYRICTPFDYSKGFLARVRLENMMDKPLKAEFSVNSDIWIKPTYNNVKEWREIIKNSSKKLDKGRAEINHIDNNFKSIALVGNQSYIGDFSSSSIRLKKNIYLTSNQKEVADFKFGINEDYEAYQKALIAFEKDSSNTSWVDVLKPLKTIAQGNWMDRENIWTYSQLLSMCFYDTSLQEHFIHLGGYGLGRDPANPDNGFSMREVAETGIVMSYFTPELTKSSLKWMAKTQLVSGDLKRSHDFYPLALEPESQRLDKKFPDESDTEIWFLITCGEYFSATKDLDYFDEKVPYRTQGKTGSMWEHMVNAYKFIKNDIGTGKNGLIKMLHGDWNDYLSRTGSAGNGQSLMNTGMMCRALIKMHQLAEARQDPIATELKNYLKTLQKAVAASFDREWFVRAYDDEGNPIGTSNDRLFLNAQSWAVLGQCGTEEQRKKSLMNAVKLCSTPIGMTLMSKPYSSPSPENISWSPIPAGEGENAGIWPQTGAWLIWALAEEGLTKVALQEWEKSTLSNHTKLYPQVPFGIFNGPDCYSSHFANEREGWTQIEMFDRMIPVPMNPIIAWQAFGMRQIEINKKK</sequence>
<dbReference type="Proteomes" id="UP000251545">
    <property type="component" value="Unassembled WGS sequence"/>
</dbReference>
<evidence type="ECO:0000313" key="4">
    <source>
        <dbReference type="EMBL" id="PQV51502.1"/>
    </source>
</evidence>
<dbReference type="Gene3D" id="1.50.10.10">
    <property type="match status" value="1"/>
</dbReference>
<keyword evidence="2" id="KW-0808">Transferase</keyword>
<dbReference type="GO" id="GO:0005975">
    <property type="term" value="P:carbohydrate metabolic process"/>
    <property type="evidence" value="ECO:0007669"/>
    <property type="project" value="InterPro"/>
</dbReference>
<protein>
    <submittedName>
        <fullName evidence="4">Glycosyl hydrolase family 36</fullName>
    </submittedName>
</protein>
<feature type="domain" description="Glycosyl hydrolase 94 catalytic" evidence="3">
    <location>
        <begin position="341"/>
        <end position="651"/>
    </location>
</feature>
<dbReference type="EMBL" id="PVEO01000001">
    <property type="protein sequence ID" value="PQV51502.1"/>
    <property type="molecule type" value="Genomic_DNA"/>
</dbReference>
<gene>
    <name evidence="4" type="ORF">CLV33_101426</name>
</gene>